<dbReference type="EMBL" id="JALQCY010000001">
    <property type="protein sequence ID" value="MCK9792971.1"/>
    <property type="molecule type" value="Genomic_DNA"/>
</dbReference>
<dbReference type="RefSeq" id="WP_416342813.1">
    <property type="nucleotide sequence ID" value="NZ_JALQCY010000001.1"/>
</dbReference>
<accession>A0ABT0J0E9</accession>
<feature type="domain" description="DUF1206" evidence="2">
    <location>
        <begin position="30"/>
        <end position="99"/>
    </location>
</feature>
<keyword evidence="4" id="KW-1185">Reference proteome</keyword>
<reference evidence="3 4" key="1">
    <citation type="submission" date="2022-02" db="EMBL/GenBank/DDBJ databases">
        <title>The car tank lid bacteriome: a reservoir of bacteria with potential in bioremediation of fuel.</title>
        <authorList>
            <person name="Vidal-Verdu A."/>
            <person name="Gomez-Martinez D."/>
            <person name="Latorre-Perez A."/>
            <person name="Pereto J."/>
            <person name="Porcar M."/>
        </authorList>
    </citation>
    <scope>NUCLEOTIDE SEQUENCE [LARGE SCALE GENOMIC DNA]</scope>
    <source>
        <strain evidence="3 4">4D.3</strain>
    </source>
</reference>
<feature type="transmembrane region" description="Helical" evidence="1">
    <location>
        <begin position="25"/>
        <end position="50"/>
    </location>
</feature>
<feature type="transmembrane region" description="Helical" evidence="1">
    <location>
        <begin position="70"/>
        <end position="95"/>
    </location>
</feature>
<evidence type="ECO:0000256" key="1">
    <source>
        <dbReference type="SAM" id="Phobius"/>
    </source>
</evidence>
<dbReference type="Proteomes" id="UP001651050">
    <property type="component" value="Unassembled WGS sequence"/>
</dbReference>
<keyword evidence="1" id="KW-0472">Membrane</keyword>
<proteinExistence type="predicted"/>
<evidence type="ECO:0000259" key="2">
    <source>
        <dbReference type="Pfam" id="PF06724"/>
    </source>
</evidence>
<feature type="transmembrane region" description="Helical" evidence="1">
    <location>
        <begin position="248"/>
        <end position="269"/>
    </location>
</feature>
<gene>
    <name evidence="3" type="ORF">M1843_04310</name>
</gene>
<feature type="transmembrane region" description="Helical" evidence="1">
    <location>
        <begin position="207"/>
        <end position="228"/>
    </location>
</feature>
<evidence type="ECO:0000313" key="4">
    <source>
        <dbReference type="Proteomes" id="UP001651050"/>
    </source>
</evidence>
<keyword evidence="1" id="KW-0812">Transmembrane</keyword>
<dbReference type="Pfam" id="PF06724">
    <property type="entry name" value="DUF1206"/>
    <property type="match status" value="3"/>
</dbReference>
<protein>
    <submittedName>
        <fullName evidence="3">DUF1206 domain-containing protein</fullName>
    </submittedName>
</protein>
<feature type="domain" description="DUF1206" evidence="2">
    <location>
        <begin position="205"/>
        <end position="273"/>
    </location>
</feature>
<feature type="domain" description="DUF1206" evidence="2">
    <location>
        <begin position="116"/>
        <end position="180"/>
    </location>
</feature>
<name>A0ABT0J0E9_9MICO</name>
<dbReference type="InterPro" id="IPR009597">
    <property type="entry name" value="DUF1206"/>
</dbReference>
<keyword evidence="1" id="KW-1133">Transmembrane helix</keyword>
<comment type="caution">
    <text evidence="3">The sequence shown here is derived from an EMBL/GenBank/DDBJ whole genome shotgun (WGS) entry which is preliminary data.</text>
</comment>
<organism evidence="3 4">
    <name type="scientific">Isoptericola peretonis</name>
    <dbReference type="NCBI Taxonomy" id="2918523"/>
    <lineage>
        <taxon>Bacteria</taxon>
        <taxon>Bacillati</taxon>
        <taxon>Actinomycetota</taxon>
        <taxon>Actinomycetes</taxon>
        <taxon>Micrococcales</taxon>
        <taxon>Promicromonosporaceae</taxon>
        <taxon>Isoptericola</taxon>
    </lineage>
</organism>
<feature type="transmembrane region" description="Helical" evidence="1">
    <location>
        <begin position="155"/>
        <end position="176"/>
    </location>
</feature>
<sequence>MSSHPLAPSATAAARRARRSGTLQGLARGGYVASGVLHLLLGWLAVRLALGTTGGGAGQADQEGALRQLAAAPGGAVLLWLAVAGFAALALWQLTEALMGVPAVATAKQAGARGKAAAKAVLYGVLAATAVRVATGASGGGSEEGLTAELLRTPVGRWSVAAAGAIVVGVGVFHVVKGWRKTFLDDLRGTGGGAVGDAVVRLGLVGYVAKGVALGVLGGLFVAAALTADPEKAGGLDDALRTIRDQPFGTVLLVVTGLGIAAYGVYSFARARYARM</sequence>
<evidence type="ECO:0000313" key="3">
    <source>
        <dbReference type="EMBL" id="MCK9792971.1"/>
    </source>
</evidence>